<dbReference type="AlphaFoldDB" id="A0A3N5Y426"/>
<keyword evidence="11" id="KW-1185">Reference proteome</keyword>
<dbReference type="InterPro" id="IPR007272">
    <property type="entry name" value="Sulf_transp_TsuA/YedE"/>
</dbReference>
<organism evidence="10 11">
    <name type="scientific">Alteromonas sediminis</name>
    <dbReference type="NCBI Taxonomy" id="2259342"/>
    <lineage>
        <taxon>Bacteria</taxon>
        <taxon>Pseudomonadati</taxon>
        <taxon>Pseudomonadota</taxon>
        <taxon>Gammaproteobacteria</taxon>
        <taxon>Alteromonadales</taxon>
        <taxon>Alteromonadaceae</taxon>
        <taxon>Alteromonas/Salinimonas group</taxon>
        <taxon>Alteromonas</taxon>
    </lineage>
</organism>
<keyword evidence="6 9" id="KW-1133">Transmembrane helix</keyword>
<feature type="transmembrane region" description="Helical" evidence="9">
    <location>
        <begin position="113"/>
        <end position="134"/>
    </location>
</feature>
<dbReference type="Pfam" id="PF04143">
    <property type="entry name" value="Sulf_transp"/>
    <property type="match status" value="1"/>
</dbReference>
<evidence type="ECO:0000256" key="3">
    <source>
        <dbReference type="ARBA" id="ARBA00022475"/>
    </source>
</evidence>
<evidence type="ECO:0000256" key="9">
    <source>
        <dbReference type="SAM" id="Phobius"/>
    </source>
</evidence>
<evidence type="ECO:0000256" key="7">
    <source>
        <dbReference type="ARBA" id="ARBA00023136"/>
    </source>
</evidence>
<evidence type="ECO:0000256" key="6">
    <source>
        <dbReference type="ARBA" id="ARBA00022989"/>
    </source>
</evidence>
<keyword evidence="5 9" id="KW-0812">Transmembrane</keyword>
<comment type="caution">
    <text evidence="10">The sequence shown here is derived from an EMBL/GenBank/DDBJ whole genome shotgun (WGS) entry which is preliminary data.</text>
</comment>
<dbReference type="RefSeq" id="WP_124026182.1">
    <property type="nucleotide sequence ID" value="NZ_JBHRSN010000005.1"/>
</dbReference>
<feature type="transmembrane region" description="Helical" evidence="9">
    <location>
        <begin position="47"/>
        <end position="69"/>
    </location>
</feature>
<proteinExistence type="inferred from homology"/>
<comment type="similarity">
    <text evidence="8">Belongs to the TsuA/YedE (TC 9.B.102) family.</text>
</comment>
<feature type="transmembrane region" description="Helical" evidence="9">
    <location>
        <begin position="12"/>
        <end position="35"/>
    </location>
</feature>
<feature type="transmembrane region" description="Helical" evidence="9">
    <location>
        <begin position="75"/>
        <end position="92"/>
    </location>
</feature>
<evidence type="ECO:0000256" key="2">
    <source>
        <dbReference type="ARBA" id="ARBA00022448"/>
    </source>
</evidence>
<dbReference type="PANTHER" id="PTHR30574:SF1">
    <property type="entry name" value="SULPHUR TRANSPORT DOMAIN-CONTAINING PROTEIN"/>
    <property type="match status" value="1"/>
</dbReference>
<keyword evidence="3" id="KW-1003">Cell membrane</keyword>
<comment type="subcellular location">
    <subcellularLocation>
        <location evidence="1">Cell inner membrane</location>
        <topology evidence="1">Multi-pass membrane protein</topology>
    </subcellularLocation>
</comment>
<keyword evidence="7 9" id="KW-0472">Membrane</keyword>
<dbReference type="GO" id="GO:0005886">
    <property type="term" value="C:plasma membrane"/>
    <property type="evidence" value="ECO:0007669"/>
    <property type="project" value="UniProtKB-SubCell"/>
</dbReference>
<dbReference type="PANTHER" id="PTHR30574">
    <property type="entry name" value="INNER MEMBRANE PROTEIN YEDE"/>
    <property type="match status" value="1"/>
</dbReference>
<dbReference type="OrthoDB" id="9814020at2"/>
<evidence type="ECO:0000256" key="5">
    <source>
        <dbReference type="ARBA" id="ARBA00022692"/>
    </source>
</evidence>
<evidence type="ECO:0000313" key="11">
    <source>
        <dbReference type="Proteomes" id="UP000275281"/>
    </source>
</evidence>
<reference evidence="10 11" key="1">
    <citation type="submission" date="2018-11" db="EMBL/GenBank/DDBJ databases">
        <authorList>
            <person name="Ye M.-Q."/>
            <person name="Du Z.-J."/>
        </authorList>
    </citation>
    <scope>NUCLEOTIDE SEQUENCE [LARGE SCALE GENOMIC DNA]</scope>
    <source>
        <strain evidence="10 11">U0105</strain>
    </source>
</reference>
<dbReference type="EMBL" id="RPOK01000001">
    <property type="protein sequence ID" value="RPJ68180.1"/>
    <property type="molecule type" value="Genomic_DNA"/>
</dbReference>
<dbReference type="Proteomes" id="UP000275281">
    <property type="component" value="Unassembled WGS sequence"/>
</dbReference>
<keyword evidence="2" id="KW-0813">Transport</keyword>
<keyword evidence="4" id="KW-0997">Cell inner membrane</keyword>
<gene>
    <name evidence="10" type="ORF">DRW07_01870</name>
</gene>
<accession>A0A3N5Y426</accession>
<evidence type="ECO:0000256" key="1">
    <source>
        <dbReference type="ARBA" id="ARBA00004429"/>
    </source>
</evidence>
<name>A0A3N5Y426_9ALTE</name>
<evidence type="ECO:0000256" key="8">
    <source>
        <dbReference type="ARBA" id="ARBA00035655"/>
    </source>
</evidence>
<evidence type="ECO:0000256" key="4">
    <source>
        <dbReference type="ARBA" id="ARBA00022519"/>
    </source>
</evidence>
<evidence type="ECO:0000313" key="10">
    <source>
        <dbReference type="EMBL" id="RPJ68180.1"/>
    </source>
</evidence>
<protein>
    <submittedName>
        <fullName evidence="10">YeeE/YedE family protein</fullName>
    </submittedName>
</protein>
<sequence length="137" mass="14036">MTQFFEPLAGGVILGLSALLLLIASGRIAGISGILGNLLTIQPGNGWRWMFVLGLILGPIILSTTGFSLPAIEGSWAMMIAGGLLVGFGSAYGSGCTSGHGICGIGRLSPRSITSVMVFMITAAITVFIVRHVMGVA</sequence>